<protein>
    <recommendedName>
        <fullName evidence="7">Late embryogenesis abundant protein LEA-2 subgroup domain-containing protein</fullName>
    </recommendedName>
</protein>
<evidence type="ECO:0000256" key="6">
    <source>
        <dbReference type="SAM" id="Phobius"/>
    </source>
</evidence>
<feature type="compositionally biased region" description="Polar residues" evidence="5">
    <location>
        <begin position="1"/>
        <end position="12"/>
    </location>
</feature>
<comment type="subcellular location">
    <subcellularLocation>
        <location evidence="1">Membrane</location>
        <topology evidence="1">Single-pass membrane protein</topology>
    </subcellularLocation>
</comment>
<reference evidence="9" key="1">
    <citation type="journal article" date="2013" name="Science">
        <title>The Amborella genome and the evolution of flowering plants.</title>
        <authorList>
            <consortium name="Amborella Genome Project"/>
        </authorList>
    </citation>
    <scope>NUCLEOTIDE SEQUENCE [LARGE SCALE GENOMIC DNA]</scope>
</reference>
<keyword evidence="3 6" id="KW-1133">Transmembrane helix</keyword>
<dbReference type="AlphaFoldDB" id="U5CSC9"/>
<feature type="compositionally biased region" description="Basic residues" evidence="5">
    <location>
        <begin position="13"/>
        <end position="29"/>
    </location>
</feature>
<evidence type="ECO:0000256" key="5">
    <source>
        <dbReference type="SAM" id="MobiDB-lite"/>
    </source>
</evidence>
<gene>
    <name evidence="8" type="ORF">AMTR_s00030p00214230</name>
</gene>
<evidence type="ECO:0000256" key="3">
    <source>
        <dbReference type="ARBA" id="ARBA00022989"/>
    </source>
</evidence>
<evidence type="ECO:0000313" key="8">
    <source>
        <dbReference type="EMBL" id="ERN16146.1"/>
    </source>
</evidence>
<dbReference type="PANTHER" id="PTHR31415:SF4">
    <property type="entry name" value="NDR1_HIN1-LIKE PROTEIN 3"/>
    <property type="match status" value="1"/>
</dbReference>
<accession>U5CSC9</accession>
<evidence type="ECO:0000259" key="7">
    <source>
        <dbReference type="Pfam" id="PF03168"/>
    </source>
</evidence>
<sequence>MQSWGFSNPTHVNRQRKLPYAKGHVKPSRHVPIPHSEILNQSFPFTRGGRSPTPINSISPTRSIISRSIASPKIPCKSSRPSTKKSIIPTLRSVSKTSSIGIHDAKGAHFNGAYYGAPQGVTVPPPHAYHRPPRGRGCGPCCILTTLLKLVITIMVILGIAALVAWLILHPNKLDISIRNPNKKIGICYDKVDAMAYYEGERFSWASLPAFYQGHKNTTVLQPKFTGQQLMLLNSYSIPTGHIRGILLYRC</sequence>
<dbReference type="HOGENOM" id="CLU_1108387_0_0_1"/>
<evidence type="ECO:0000256" key="4">
    <source>
        <dbReference type="ARBA" id="ARBA00023136"/>
    </source>
</evidence>
<dbReference type="Pfam" id="PF03168">
    <property type="entry name" value="LEA_2"/>
    <property type="match status" value="1"/>
</dbReference>
<dbReference type="InterPro" id="IPR044839">
    <property type="entry name" value="NDR1-like"/>
</dbReference>
<evidence type="ECO:0000256" key="2">
    <source>
        <dbReference type="ARBA" id="ARBA00022692"/>
    </source>
</evidence>
<dbReference type="GO" id="GO:0009506">
    <property type="term" value="C:plasmodesma"/>
    <property type="evidence" value="ECO:0000318"/>
    <property type="project" value="GO_Central"/>
</dbReference>
<feature type="region of interest" description="Disordered" evidence="5">
    <location>
        <begin position="1"/>
        <end position="31"/>
    </location>
</feature>
<dbReference type="Proteomes" id="UP000017836">
    <property type="component" value="Unassembled WGS sequence"/>
</dbReference>
<dbReference type="PANTHER" id="PTHR31415">
    <property type="entry name" value="OS05G0367900 PROTEIN"/>
    <property type="match status" value="1"/>
</dbReference>
<dbReference type="InterPro" id="IPR004864">
    <property type="entry name" value="LEA_2"/>
</dbReference>
<dbReference type="GO" id="GO:0005886">
    <property type="term" value="C:plasma membrane"/>
    <property type="evidence" value="ECO:0000318"/>
    <property type="project" value="GO_Central"/>
</dbReference>
<dbReference type="eggNOG" id="ENOG502QUR9">
    <property type="taxonomic scope" value="Eukaryota"/>
</dbReference>
<proteinExistence type="predicted"/>
<dbReference type="Gramene" id="ERN16146">
    <property type="protein sequence ID" value="ERN16146"/>
    <property type="gene ID" value="AMTR_s00030p00214230"/>
</dbReference>
<dbReference type="EMBL" id="KI392485">
    <property type="protein sequence ID" value="ERN16146.1"/>
    <property type="molecule type" value="Genomic_DNA"/>
</dbReference>
<evidence type="ECO:0000256" key="1">
    <source>
        <dbReference type="ARBA" id="ARBA00004167"/>
    </source>
</evidence>
<feature type="domain" description="Late embryogenesis abundant protein LEA-2 subgroup" evidence="7">
    <location>
        <begin position="176"/>
        <end position="229"/>
    </location>
</feature>
<name>U5CSC9_AMBTC</name>
<feature type="transmembrane region" description="Helical" evidence="6">
    <location>
        <begin position="147"/>
        <end position="169"/>
    </location>
</feature>
<keyword evidence="2 6" id="KW-0812">Transmembrane</keyword>
<keyword evidence="9" id="KW-1185">Reference proteome</keyword>
<keyword evidence="4 6" id="KW-0472">Membrane</keyword>
<organism evidence="8 9">
    <name type="scientific">Amborella trichopoda</name>
    <dbReference type="NCBI Taxonomy" id="13333"/>
    <lineage>
        <taxon>Eukaryota</taxon>
        <taxon>Viridiplantae</taxon>
        <taxon>Streptophyta</taxon>
        <taxon>Embryophyta</taxon>
        <taxon>Tracheophyta</taxon>
        <taxon>Spermatophyta</taxon>
        <taxon>Magnoliopsida</taxon>
        <taxon>Amborellales</taxon>
        <taxon>Amborellaceae</taxon>
        <taxon>Amborella</taxon>
    </lineage>
</organism>
<dbReference type="GO" id="GO:0098542">
    <property type="term" value="P:defense response to other organism"/>
    <property type="evidence" value="ECO:0007669"/>
    <property type="project" value="InterPro"/>
</dbReference>
<evidence type="ECO:0000313" key="9">
    <source>
        <dbReference type="Proteomes" id="UP000017836"/>
    </source>
</evidence>